<evidence type="ECO:0000259" key="2">
    <source>
        <dbReference type="PROSITE" id="PS50222"/>
    </source>
</evidence>
<feature type="domain" description="EF-hand" evidence="2">
    <location>
        <begin position="12"/>
        <end position="47"/>
    </location>
</feature>
<dbReference type="Proteomes" id="UP000085678">
    <property type="component" value="Unplaced"/>
</dbReference>
<dbReference type="PROSITE" id="PS00018">
    <property type="entry name" value="EF_HAND_1"/>
    <property type="match status" value="1"/>
</dbReference>
<dbReference type="GO" id="GO:0005509">
    <property type="term" value="F:calcium ion binding"/>
    <property type="evidence" value="ECO:0007669"/>
    <property type="project" value="InterPro"/>
</dbReference>
<dbReference type="OrthoDB" id="427950at2759"/>
<dbReference type="InterPro" id="IPR018247">
    <property type="entry name" value="EF_Hand_1_Ca_BS"/>
</dbReference>
<dbReference type="Pfam" id="PF13833">
    <property type="entry name" value="EF-hand_8"/>
    <property type="match status" value="3"/>
</dbReference>
<gene>
    <name evidence="4" type="primary">LOC106171538</name>
</gene>
<evidence type="ECO:0000256" key="1">
    <source>
        <dbReference type="ARBA" id="ARBA00022837"/>
    </source>
</evidence>
<evidence type="ECO:0000313" key="4">
    <source>
        <dbReference type="RefSeq" id="XP_013407389.2"/>
    </source>
</evidence>
<sequence>MVKNPKGNFSVHWVSKYKEFFDIMDRDGNGKVNEDEFVDSTTERAQQVLPSWRAMAVNGILYNAFHLWWLNENTIYPKSFTFQEMLGSEEAEIPITREKIDINAKDWLNVLDLDCDGKLMVDEYANFLTIFRNTAKVQDIFDVIDWNEDGVIDTNEFIDAFVGYWADQEASSSDVLFGTRY</sequence>
<dbReference type="SUPFAM" id="SSF47473">
    <property type="entry name" value="EF-hand"/>
    <property type="match status" value="1"/>
</dbReference>
<organism evidence="3 4">
    <name type="scientific">Lingula anatina</name>
    <name type="common">Brachiopod</name>
    <name type="synonym">Lingula unguis</name>
    <dbReference type="NCBI Taxonomy" id="7574"/>
    <lineage>
        <taxon>Eukaryota</taxon>
        <taxon>Metazoa</taxon>
        <taxon>Spiralia</taxon>
        <taxon>Lophotrochozoa</taxon>
        <taxon>Brachiopoda</taxon>
        <taxon>Linguliformea</taxon>
        <taxon>Lingulata</taxon>
        <taxon>Lingulida</taxon>
        <taxon>Linguloidea</taxon>
        <taxon>Lingulidae</taxon>
        <taxon>Lingula</taxon>
    </lineage>
</organism>
<dbReference type="InterPro" id="IPR002048">
    <property type="entry name" value="EF_hand_dom"/>
</dbReference>
<dbReference type="AlphaFoldDB" id="A0A1S3JBX8"/>
<dbReference type="InterPro" id="IPR011992">
    <property type="entry name" value="EF-hand-dom_pair"/>
</dbReference>
<dbReference type="KEGG" id="lak:106171538"/>
<accession>A0A1S3JBX8</accession>
<keyword evidence="3" id="KW-1185">Reference proteome</keyword>
<keyword evidence="1" id="KW-0106">Calcium</keyword>
<protein>
    <submittedName>
        <fullName evidence="4">Uncharacterized protein LOC106171538</fullName>
    </submittedName>
</protein>
<dbReference type="InParanoid" id="A0A1S3JBX8"/>
<proteinExistence type="predicted"/>
<dbReference type="GeneID" id="106171538"/>
<evidence type="ECO:0000313" key="3">
    <source>
        <dbReference type="Proteomes" id="UP000085678"/>
    </source>
</evidence>
<dbReference type="RefSeq" id="XP_013407389.2">
    <property type="nucleotide sequence ID" value="XM_013551935.2"/>
</dbReference>
<dbReference type="PROSITE" id="PS50222">
    <property type="entry name" value="EF_HAND_2"/>
    <property type="match status" value="2"/>
</dbReference>
<dbReference type="SMART" id="SM00054">
    <property type="entry name" value="EFh"/>
    <property type="match status" value="3"/>
</dbReference>
<feature type="domain" description="EF-hand" evidence="2">
    <location>
        <begin position="132"/>
        <end position="167"/>
    </location>
</feature>
<dbReference type="Gene3D" id="1.10.238.10">
    <property type="entry name" value="EF-hand"/>
    <property type="match status" value="1"/>
</dbReference>
<reference evidence="4" key="1">
    <citation type="submission" date="2025-08" db="UniProtKB">
        <authorList>
            <consortium name="RefSeq"/>
        </authorList>
    </citation>
    <scope>IDENTIFICATION</scope>
    <source>
        <tissue evidence="4">Gonads</tissue>
    </source>
</reference>
<name>A0A1S3JBX8_LINAN</name>